<sequence length="45" mass="5063">MNVIDRCSVPDSAESEKHKPQECRWLLIFCAGENGNNVSFVVIIL</sequence>
<dbReference type="EMBL" id="LK931336">
    <property type="protein sequence ID" value="CDZ84667.1"/>
    <property type="molecule type" value="Genomic_DNA"/>
</dbReference>
<dbReference type="EMBL" id="UAVY01000001">
    <property type="protein sequence ID" value="SQB21972.1"/>
    <property type="molecule type" value="Genomic_DNA"/>
</dbReference>
<dbReference type="Proteomes" id="UP000251584">
    <property type="component" value="Unassembled WGS sequence"/>
</dbReference>
<evidence type="ECO:0000313" key="1">
    <source>
        <dbReference type="EMBL" id="CDZ84667.1"/>
    </source>
</evidence>
<accession>A0A078LH78</accession>
<dbReference type="PATRIC" id="fig|545.12.peg.2847"/>
<organism evidence="1">
    <name type="scientific">Citrobacter koseri</name>
    <name type="common">Citrobacter diversus</name>
    <dbReference type="NCBI Taxonomy" id="545"/>
    <lineage>
        <taxon>Bacteria</taxon>
        <taxon>Pseudomonadati</taxon>
        <taxon>Pseudomonadota</taxon>
        <taxon>Gammaproteobacteria</taxon>
        <taxon>Enterobacterales</taxon>
        <taxon>Enterobacteriaceae</taxon>
        <taxon>Citrobacter</taxon>
    </lineage>
</organism>
<name>A0A078LH78_CITKO</name>
<proteinExistence type="predicted"/>
<reference evidence="1" key="1">
    <citation type="submission" date="2014-06" db="EMBL/GenBank/DDBJ databases">
        <authorList>
            <person name="Urmite Genomes Urmite Genomes"/>
        </authorList>
    </citation>
    <scope>NUCLEOTIDE SEQUENCE</scope>
</reference>
<evidence type="ECO:0000313" key="2">
    <source>
        <dbReference type="EMBL" id="SQB21972.1"/>
    </source>
</evidence>
<protein>
    <submittedName>
        <fullName evidence="1">Uncharacterized protein</fullName>
    </submittedName>
</protein>
<evidence type="ECO:0000313" key="3">
    <source>
        <dbReference type="Proteomes" id="UP000251584"/>
    </source>
</evidence>
<gene>
    <name evidence="1" type="ORF">BN1086_02823</name>
    <name evidence="2" type="ORF">NCTC10786_01196</name>
</gene>
<dbReference type="AlphaFoldDB" id="A0A078LH78"/>
<reference evidence="2 3" key="2">
    <citation type="submission" date="2018-06" db="EMBL/GenBank/DDBJ databases">
        <authorList>
            <consortium name="Pathogen Informatics"/>
            <person name="Doyle S."/>
        </authorList>
    </citation>
    <scope>NUCLEOTIDE SEQUENCE [LARGE SCALE GENOMIC DNA]</scope>
    <source>
        <strain evidence="2 3">NCTC10786</strain>
    </source>
</reference>